<organism evidence="1 2">
    <name type="scientific">Fraxinus pennsylvanica</name>
    <dbReference type="NCBI Taxonomy" id="56036"/>
    <lineage>
        <taxon>Eukaryota</taxon>
        <taxon>Viridiplantae</taxon>
        <taxon>Streptophyta</taxon>
        <taxon>Embryophyta</taxon>
        <taxon>Tracheophyta</taxon>
        <taxon>Spermatophyta</taxon>
        <taxon>Magnoliopsida</taxon>
        <taxon>eudicotyledons</taxon>
        <taxon>Gunneridae</taxon>
        <taxon>Pentapetalae</taxon>
        <taxon>asterids</taxon>
        <taxon>lamiids</taxon>
        <taxon>Lamiales</taxon>
        <taxon>Oleaceae</taxon>
        <taxon>Oleeae</taxon>
        <taxon>Fraxinus</taxon>
    </lineage>
</organism>
<dbReference type="Proteomes" id="UP000834106">
    <property type="component" value="Chromosome 15"/>
</dbReference>
<dbReference type="PANTHER" id="PTHR33735:SF26">
    <property type="entry name" value="PTERIN-BINDING DOMAIN-CONTAINING PROTEIN"/>
    <property type="match status" value="1"/>
</dbReference>
<sequence length="195" mass="21678">MASSIVGSNWNGLHIKPRMSQTISWNSITKLDIQVPKDQTLFACNNNKRKFVVHPSSEPGDPLPSEQPSSSPRSWILGLLASLVLPFVTHKWGPLWLLKNRMESGIETVEQIVEVVEKVAEEVDKIAEDIADDLPEGKLKNIVDIVEDVAEKTAKSADSVEHFIDKVHEAEDKVESFIESLNGEAKKSSKQAKKL</sequence>
<reference evidence="1" key="1">
    <citation type="submission" date="2023-05" db="EMBL/GenBank/DDBJ databases">
        <authorList>
            <person name="Huff M."/>
        </authorList>
    </citation>
    <scope>NUCLEOTIDE SEQUENCE</scope>
</reference>
<evidence type="ECO:0000313" key="1">
    <source>
        <dbReference type="EMBL" id="CAI9778107.1"/>
    </source>
</evidence>
<protein>
    <submittedName>
        <fullName evidence="1">Uncharacterized protein</fullName>
    </submittedName>
</protein>
<proteinExistence type="predicted"/>
<evidence type="ECO:0000313" key="2">
    <source>
        <dbReference type="Proteomes" id="UP000834106"/>
    </source>
</evidence>
<accession>A0AAD2E470</accession>
<dbReference type="AlphaFoldDB" id="A0AAD2E470"/>
<dbReference type="PANTHER" id="PTHR33735">
    <property type="entry name" value="EXPRESSED PROTEIN"/>
    <property type="match status" value="1"/>
</dbReference>
<gene>
    <name evidence="1" type="ORF">FPE_LOCUS25537</name>
</gene>
<name>A0AAD2E470_9LAMI</name>
<keyword evidence="2" id="KW-1185">Reference proteome</keyword>
<dbReference type="EMBL" id="OU503050">
    <property type="protein sequence ID" value="CAI9778107.1"/>
    <property type="molecule type" value="Genomic_DNA"/>
</dbReference>